<accession>A0A1H3PBB3</accession>
<protein>
    <recommendedName>
        <fullName evidence="1">Domain of unknown function domain-containing protein</fullName>
    </recommendedName>
</protein>
<keyword evidence="3" id="KW-1185">Reference proteome</keyword>
<name>A0A1H3PBB3_9EURY</name>
<proteinExistence type="predicted"/>
<feature type="domain" description="Domain of unknown function" evidence="1">
    <location>
        <begin position="33"/>
        <end position="185"/>
    </location>
</feature>
<evidence type="ECO:0000313" key="3">
    <source>
        <dbReference type="Proteomes" id="UP000199079"/>
    </source>
</evidence>
<dbReference type="EMBL" id="FNPC01000024">
    <property type="protein sequence ID" value="SDY98424.1"/>
    <property type="molecule type" value="Genomic_DNA"/>
</dbReference>
<dbReference type="InterPro" id="IPR058415">
    <property type="entry name" value="DUF8102"/>
</dbReference>
<reference evidence="3" key="1">
    <citation type="submission" date="2016-10" db="EMBL/GenBank/DDBJ databases">
        <authorList>
            <person name="Varghese N."/>
            <person name="Submissions S."/>
        </authorList>
    </citation>
    <scope>NUCLEOTIDE SEQUENCE [LARGE SCALE GENOMIC DNA]</scope>
    <source>
        <strain evidence="3">DC30,IBRC 10041,KCTC 4046</strain>
    </source>
</reference>
<organism evidence="2 3">
    <name type="scientific">Halopenitus persicus</name>
    <dbReference type="NCBI Taxonomy" id="1048396"/>
    <lineage>
        <taxon>Archaea</taxon>
        <taxon>Methanobacteriati</taxon>
        <taxon>Methanobacteriota</taxon>
        <taxon>Stenosarchaea group</taxon>
        <taxon>Halobacteria</taxon>
        <taxon>Halobacteriales</taxon>
        <taxon>Haloferacaceae</taxon>
        <taxon>Halopenitus</taxon>
    </lineage>
</organism>
<dbReference type="Pfam" id="PF26404">
    <property type="entry name" value="DUF8102"/>
    <property type="match status" value="1"/>
</dbReference>
<dbReference type="Proteomes" id="UP000199079">
    <property type="component" value="Unassembled WGS sequence"/>
</dbReference>
<gene>
    <name evidence="2" type="ORF">SAMN05216564_1246</name>
</gene>
<sequence>MYGWVHGVIVSGNANRDSDTRIVDPDADRDRGILTPHDRSFLLAAEGEGEGVRDEMSDSAVRQKRHKIRNRFRNALIDIQYLLLLEDGDLSRLFPADEWDDYELGIVHGAVLAAVYHMIRAEADREEIFNTLEAVVANDVIREYAEKHGVYAPEGEVGVEIGIPPVEECPTLEEVREVLEAGEEIPESAHMALDYGGIHPNPEEHL</sequence>
<dbReference type="AlphaFoldDB" id="A0A1H3PBB3"/>
<evidence type="ECO:0000313" key="2">
    <source>
        <dbReference type="EMBL" id="SDY98424.1"/>
    </source>
</evidence>
<evidence type="ECO:0000259" key="1">
    <source>
        <dbReference type="Pfam" id="PF26404"/>
    </source>
</evidence>